<feature type="domain" description="DNA mismatch repair proteins mutS family" evidence="7">
    <location>
        <begin position="1310"/>
        <end position="1326"/>
    </location>
</feature>
<feature type="compositionally biased region" description="Low complexity" evidence="6">
    <location>
        <begin position="189"/>
        <end position="210"/>
    </location>
</feature>
<dbReference type="PANTHER" id="PTHR11361:SF148">
    <property type="entry name" value="DNA MISMATCH REPAIR PROTEIN MSH6"/>
    <property type="match status" value="1"/>
</dbReference>
<dbReference type="InterPro" id="IPR036187">
    <property type="entry name" value="DNA_mismatch_repair_MutS_sf"/>
</dbReference>
<evidence type="ECO:0000313" key="8">
    <source>
        <dbReference type="EMBL" id="KCV71173.1"/>
    </source>
</evidence>
<dbReference type="Gene3D" id="3.30.420.110">
    <property type="entry name" value="MutS, connector domain"/>
    <property type="match status" value="1"/>
</dbReference>
<keyword evidence="5" id="KW-0238">DNA-binding</keyword>
<feature type="region of interest" description="Disordered" evidence="6">
    <location>
        <begin position="694"/>
        <end position="713"/>
    </location>
</feature>
<dbReference type="OrthoDB" id="10252754at2759"/>
<name>A0A058ZB76_FONAL</name>
<feature type="region of interest" description="Disordered" evidence="6">
    <location>
        <begin position="1"/>
        <end position="254"/>
    </location>
</feature>
<evidence type="ECO:0000256" key="3">
    <source>
        <dbReference type="ARBA" id="ARBA00022763"/>
    </source>
</evidence>
<dbReference type="InterPro" id="IPR045076">
    <property type="entry name" value="MutS"/>
</dbReference>
<dbReference type="GO" id="GO:0032301">
    <property type="term" value="C:MutSalpha complex"/>
    <property type="evidence" value="ECO:0007669"/>
    <property type="project" value="TreeGrafter"/>
</dbReference>
<dbReference type="GeneID" id="20526850"/>
<dbReference type="PANTHER" id="PTHR11361">
    <property type="entry name" value="DNA MISMATCH REPAIR PROTEIN MUTS FAMILY MEMBER"/>
    <property type="match status" value="1"/>
</dbReference>
<evidence type="ECO:0000256" key="5">
    <source>
        <dbReference type="ARBA" id="ARBA00023125"/>
    </source>
</evidence>
<dbReference type="SMART" id="SM00534">
    <property type="entry name" value="MUTSac"/>
    <property type="match status" value="1"/>
</dbReference>
<protein>
    <recommendedName>
        <fullName evidence="7">DNA mismatch repair proteins mutS family domain-containing protein</fullName>
    </recommendedName>
</protein>
<dbReference type="Pfam" id="PF01624">
    <property type="entry name" value="MutS_I"/>
    <property type="match status" value="1"/>
</dbReference>
<dbReference type="Gene3D" id="3.40.50.300">
    <property type="entry name" value="P-loop containing nucleotide triphosphate hydrolases"/>
    <property type="match status" value="1"/>
</dbReference>
<dbReference type="Gene3D" id="1.10.1420.10">
    <property type="match status" value="2"/>
</dbReference>
<dbReference type="SMART" id="SM00533">
    <property type="entry name" value="MUTSd"/>
    <property type="match status" value="1"/>
</dbReference>
<dbReference type="InterPro" id="IPR007696">
    <property type="entry name" value="DNA_mismatch_repair_MutS_core"/>
</dbReference>
<gene>
    <name evidence="8" type="ORF">H696_02125</name>
</gene>
<dbReference type="SUPFAM" id="SSF55271">
    <property type="entry name" value="DNA repair protein MutS, domain I"/>
    <property type="match status" value="1"/>
</dbReference>
<dbReference type="Gene3D" id="3.40.1170.10">
    <property type="entry name" value="DNA repair protein MutS, domain I"/>
    <property type="match status" value="1"/>
</dbReference>
<dbReference type="GO" id="GO:0140664">
    <property type="term" value="F:ATP-dependent DNA damage sensor activity"/>
    <property type="evidence" value="ECO:0007669"/>
    <property type="project" value="InterPro"/>
</dbReference>
<dbReference type="Pfam" id="PF05192">
    <property type="entry name" value="MutS_III"/>
    <property type="match status" value="1"/>
</dbReference>
<organism evidence="8">
    <name type="scientific">Fonticula alba</name>
    <name type="common">Slime mold</name>
    <dbReference type="NCBI Taxonomy" id="691883"/>
    <lineage>
        <taxon>Eukaryota</taxon>
        <taxon>Rotosphaerida</taxon>
        <taxon>Fonticulaceae</taxon>
        <taxon>Fonticula</taxon>
    </lineage>
</organism>
<proteinExistence type="inferred from homology"/>
<evidence type="ECO:0000259" key="7">
    <source>
        <dbReference type="PROSITE" id="PS00486"/>
    </source>
</evidence>
<dbReference type="STRING" id="691883.A0A058ZB76"/>
<dbReference type="InterPro" id="IPR036678">
    <property type="entry name" value="MutS_con_dom_sf"/>
</dbReference>
<feature type="compositionally biased region" description="Low complexity" evidence="6">
    <location>
        <begin position="150"/>
        <end position="162"/>
    </location>
</feature>
<accession>A0A058ZB76</accession>
<evidence type="ECO:0000256" key="4">
    <source>
        <dbReference type="ARBA" id="ARBA00022840"/>
    </source>
</evidence>
<dbReference type="GO" id="GO:0006298">
    <property type="term" value="P:mismatch repair"/>
    <property type="evidence" value="ECO:0007669"/>
    <property type="project" value="InterPro"/>
</dbReference>
<dbReference type="GO" id="GO:0030983">
    <property type="term" value="F:mismatched DNA binding"/>
    <property type="evidence" value="ECO:0007669"/>
    <property type="project" value="InterPro"/>
</dbReference>
<dbReference type="SUPFAM" id="SSF48334">
    <property type="entry name" value="DNA repair protein MutS, domain III"/>
    <property type="match status" value="1"/>
</dbReference>
<keyword evidence="4" id="KW-0067">ATP-binding</keyword>
<dbReference type="InterPro" id="IPR007695">
    <property type="entry name" value="DNA_mismatch_repair_MutS-lik_N"/>
</dbReference>
<dbReference type="SUPFAM" id="SSF52540">
    <property type="entry name" value="P-loop containing nucleoside triphosphate hydrolases"/>
    <property type="match status" value="1"/>
</dbReference>
<evidence type="ECO:0000256" key="1">
    <source>
        <dbReference type="ARBA" id="ARBA00006271"/>
    </source>
</evidence>
<feature type="compositionally biased region" description="Low complexity" evidence="6">
    <location>
        <begin position="1"/>
        <end position="13"/>
    </location>
</feature>
<dbReference type="PROSITE" id="PS00486">
    <property type="entry name" value="DNA_MISMATCH_REPAIR_2"/>
    <property type="match status" value="1"/>
</dbReference>
<evidence type="ECO:0000256" key="2">
    <source>
        <dbReference type="ARBA" id="ARBA00022741"/>
    </source>
</evidence>
<dbReference type="Pfam" id="PF00488">
    <property type="entry name" value="MutS_V"/>
    <property type="match status" value="2"/>
</dbReference>
<keyword evidence="3" id="KW-0227">DNA damage</keyword>
<sequence>MAAPSTPSTPRAAQKSLLAFFSRQPKKEPVDAMGPGPSVPAAPPVEAGPKRSRSPSPPPRPLASPMKIEPTSVVKPEPTSVVKPEPVAMGEPESRPAAPQHTPKRARRATALILDDDMHTASEHSDSDCYVPESEEDSPPARRSTRLTGRRAAGAAPAATATPRRDSASAESGHLGIHSGLAATPQRPSGPLAAFASPSAAPDTTPSRAPVWTPSRTPGGGLARPLFAPGSPGFMEPDTPSGGGGGGGGGGDSLRYAFLQNPLDARRRPRDHPDYDPKTLYIPPEVMRTFKPFEAQYWKIKCQYFDTLLFYKKGFFYELYEGDADIGVQELDLTYTRMARAGEMKCAGFPTSKVEEWTAKALARGYRVARVDEMESGLAKSLRAREAGQPPGGTPSGSQSTVLGRGLTQIATPGTLVHSELLLQGAAPRFCASICQATVPGPGGAGSVTAFGVVLLDASTGQFRVGLIREEDDTAAEDPHAGPGAGGVASGGMCIGAADCARLETLLVQTRPREIVYPRGRLDRTALRAIRAAAARVGGGSTGARYGSNVLTALEPGSEFWDAAATEAELDMYLAPGAGGASAGGPDASPLLQQLADSLDAAFDQFTAMETEQPGDKAAALGHGTGAPGSGRFLDRLPAEVAALLRAEPVVLSALGGLVWYLRRIRLDEDLLLQGRFSILQLADDLSHLEQPAGAGAGAGATTTATDQDSWPEAGSAATAPVLVLDGKTLLSLGVVDESPEAGEAAASAGRRALGSSFDPLTGVASSLHSLLDTTRTAGGARLLRDWLQYPPAVRSQIELRQDAVGQLLTGPGASGAEDLAAALAAVPDIERLVSRLQTAGGASGGSIGPKMFVDLVAGVEAMAQVGETLGRVVERLARAAADPAAVAEDPGLADVRAPPGLVPRLEALARVFHGARLRATVANVWRQVDRPAALAAAAATGTAAAAAGGLAPCAGSLPPYDQLAQSIGRLEAEVEALRRDVVRQLGAARDADVSFRSIGSDRFLLEISNSARLRNPGLLDRAPTGGAHTNSDFILVSKTSTLRRFLTPAVRDVSQRIAELEDRRAEVLRLFGARHAAFVTRRQARRAWLPAAEACAELDCLLALARASSPSGPMGPCVRPRFVPLTPAERRRPLAEAYVRVDRLRHPLMRAERFVPNSLALGRRPAGLAAALAAEGVSPPAGGNADQPGAADDDAHILLLTGPNMGGKSTLLRQVSLAVILAQVGARVPAEHMLLSRPLVRIFTRIGANDDIVAGRSTFMVEMSETARVLNRQRQPGPGAVSGSSPGSAALRANLLFPTSLRHPSAGPSLVILDELGRGTSTHDGYAVAYAVLRELLVRPAGSLVLFATHYHQLSAAFVQGPGAEQAARAPVRGIRACHMSYALHNGNLVFLHTLAAGPTEASFGLNVARMAGVPEGIIARAAEASRKLLPEGVAPGPSPSGGLGMVNPTSSPAPGPDVLETYHLADSVDLLRAVQGARAAADGTLDFQTANFLLRLQR</sequence>
<dbReference type="InterPro" id="IPR027417">
    <property type="entry name" value="P-loop_NTPase"/>
</dbReference>
<feature type="region of interest" description="Disordered" evidence="6">
    <location>
        <begin position="382"/>
        <end position="402"/>
    </location>
</feature>
<comment type="similarity">
    <text evidence="1">Belongs to the DNA mismatch repair MutS family.</text>
</comment>
<dbReference type="RefSeq" id="XP_009494296.1">
    <property type="nucleotide sequence ID" value="XM_009496021.1"/>
</dbReference>
<dbReference type="eggNOG" id="KOG0217">
    <property type="taxonomic scope" value="Eukaryota"/>
</dbReference>
<feature type="region of interest" description="Disordered" evidence="6">
    <location>
        <begin position="1432"/>
        <end position="1459"/>
    </location>
</feature>
<feature type="compositionally biased region" description="Gly residues" evidence="6">
    <location>
        <begin position="241"/>
        <end position="252"/>
    </location>
</feature>
<dbReference type="EMBL" id="KB932203">
    <property type="protein sequence ID" value="KCV71173.1"/>
    <property type="molecule type" value="Genomic_DNA"/>
</dbReference>
<keyword evidence="9" id="KW-1185">Reference proteome</keyword>
<reference evidence="8" key="1">
    <citation type="submission" date="2013-04" db="EMBL/GenBank/DDBJ databases">
        <title>The Genome Sequence of Fonticula alba ATCC 38817.</title>
        <authorList>
            <consortium name="The Broad Institute Genomics Platform"/>
            <person name="Russ C."/>
            <person name="Cuomo C."/>
            <person name="Burger G."/>
            <person name="Gray M.W."/>
            <person name="Holland P.W.H."/>
            <person name="King N."/>
            <person name="Lang F.B.F."/>
            <person name="Roger A.J."/>
            <person name="Ruiz-Trillo I."/>
            <person name="Brown M."/>
            <person name="Walker B."/>
            <person name="Young S."/>
            <person name="Zeng Q."/>
            <person name="Gargeya S."/>
            <person name="Fitzgerald M."/>
            <person name="Haas B."/>
            <person name="Abouelleil A."/>
            <person name="Allen A.W."/>
            <person name="Alvarado L."/>
            <person name="Arachchi H.M."/>
            <person name="Berlin A.M."/>
            <person name="Chapman S.B."/>
            <person name="Gainer-Dewar J."/>
            <person name="Goldberg J."/>
            <person name="Griggs A."/>
            <person name="Gujja S."/>
            <person name="Hansen M."/>
            <person name="Howarth C."/>
            <person name="Imamovic A."/>
            <person name="Ireland A."/>
            <person name="Larimer J."/>
            <person name="McCowan C."/>
            <person name="Murphy C."/>
            <person name="Pearson M."/>
            <person name="Poon T.W."/>
            <person name="Priest M."/>
            <person name="Roberts A."/>
            <person name="Saif S."/>
            <person name="Shea T."/>
            <person name="Sisk P."/>
            <person name="Sykes S."/>
            <person name="Wortman J."/>
            <person name="Nusbaum C."/>
            <person name="Birren B."/>
        </authorList>
    </citation>
    <scope>NUCLEOTIDE SEQUENCE [LARGE SCALE GENOMIC DNA]</scope>
    <source>
        <strain evidence="8">ATCC 38817</strain>
    </source>
</reference>
<feature type="compositionally biased region" description="Basic and acidic residues" evidence="6">
    <location>
        <begin position="116"/>
        <end position="127"/>
    </location>
</feature>
<dbReference type="GO" id="GO:0005524">
    <property type="term" value="F:ATP binding"/>
    <property type="evidence" value="ECO:0007669"/>
    <property type="project" value="UniProtKB-KW"/>
</dbReference>
<dbReference type="InterPro" id="IPR016151">
    <property type="entry name" value="DNA_mismatch_repair_MutS_N"/>
</dbReference>
<evidence type="ECO:0000256" key="6">
    <source>
        <dbReference type="SAM" id="MobiDB-lite"/>
    </source>
</evidence>
<dbReference type="InterPro" id="IPR000432">
    <property type="entry name" value="DNA_mismatch_repair_MutS_C"/>
</dbReference>
<dbReference type="Proteomes" id="UP000030693">
    <property type="component" value="Unassembled WGS sequence"/>
</dbReference>
<evidence type="ECO:0000313" key="9">
    <source>
        <dbReference type="Proteomes" id="UP000030693"/>
    </source>
</evidence>
<dbReference type="OMA" id="HMACAVE"/>
<keyword evidence="2" id="KW-0547">Nucleotide-binding</keyword>